<protein>
    <submittedName>
        <fullName evidence="4">GNAT superfamily N-acetyltransferase</fullName>
    </submittedName>
</protein>
<keyword evidence="2" id="KW-0012">Acyltransferase</keyword>
<evidence type="ECO:0000313" key="4">
    <source>
        <dbReference type="EMBL" id="MDR7363720.1"/>
    </source>
</evidence>
<dbReference type="InterPro" id="IPR050832">
    <property type="entry name" value="Bact_Acetyltransf"/>
</dbReference>
<dbReference type="PROSITE" id="PS51186">
    <property type="entry name" value="GNAT"/>
    <property type="match status" value="1"/>
</dbReference>
<evidence type="ECO:0000256" key="1">
    <source>
        <dbReference type="ARBA" id="ARBA00022679"/>
    </source>
</evidence>
<keyword evidence="1" id="KW-0808">Transferase</keyword>
<dbReference type="Proteomes" id="UP001183648">
    <property type="component" value="Unassembled WGS sequence"/>
</dbReference>
<evidence type="ECO:0000259" key="3">
    <source>
        <dbReference type="PROSITE" id="PS51186"/>
    </source>
</evidence>
<dbReference type="PANTHER" id="PTHR43877">
    <property type="entry name" value="AMINOALKYLPHOSPHONATE N-ACETYLTRANSFERASE-RELATED-RELATED"/>
    <property type="match status" value="1"/>
</dbReference>
<gene>
    <name evidence="4" type="ORF">J2S63_003273</name>
</gene>
<comment type="caution">
    <text evidence="4">The sequence shown here is derived from an EMBL/GenBank/DDBJ whole genome shotgun (WGS) entry which is preliminary data.</text>
</comment>
<dbReference type="Pfam" id="PF00583">
    <property type="entry name" value="Acetyltransf_1"/>
    <property type="match status" value="1"/>
</dbReference>
<dbReference type="CDD" id="cd04301">
    <property type="entry name" value="NAT_SF"/>
    <property type="match status" value="1"/>
</dbReference>
<dbReference type="PANTHER" id="PTHR43877:SF2">
    <property type="entry name" value="AMINOALKYLPHOSPHONATE N-ACETYLTRANSFERASE-RELATED"/>
    <property type="match status" value="1"/>
</dbReference>
<organism evidence="4 5">
    <name type="scientific">Nocardioides marmoribigeumensis</name>
    <dbReference type="NCBI Taxonomy" id="433649"/>
    <lineage>
        <taxon>Bacteria</taxon>
        <taxon>Bacillati</taxon>
        <taxon>Actinomycetota</taxon>
        <taxon>Actinomycetes</taxon>
        <taxon>Propionibacteriales</taxon>
        <taxon>Nocardioidaceae</taxon>
        <taxon>Nocardioides</taxon>
    </lineage>
</organism>
<keyword evidence="5" id="KW-1185">Reference proteome</keyword>
<dbReference type="SUPFAM" id="SSF55729">
    <property type="entry name" value="Acyl-CoA N-acyltransferases (Nat)"/>
    <property type="match status" value="1"/>
</dbReference>
<accession>A0ABU2BZ85</accession>
<proteinExistence type="predicted"/>
<reference evidence="4 5" key="1">
    <citation type="submission" date="2023-07" db="EMBL/GenBank/DDBJ databases">
        <title>Sequencing the genomes of 1000 actinobacteria strains.</title>
        <authorList>
            <person name="Klenk H.-P."/>
        </authorList>
    </citation>
    <scope>NUCLEOTIDE SEQUENCE [LARGE SCALE GENOMIC DNA]</scope>
    <source>
        <strain evidence="4 5">DSM 19426</strain>
    </source>
</reference>
<evidence type="ECO:0000313" key="5">
    <source>
        <dbReference type="Proteomes" id="UP001183648"/>
    </source>
</evidence>
<dbReference type="EMBL" id="JAVDYG010000001">
    <property type="protein sequence ID" value="MDR7363720.1"/>
    <property type="molecule type" value="Genomic_DNA"/>
</dbReference>
<dbReference type="RefSeq" id="WP_310304432.1">
    <property type="nucleotide sequence ID" value="NZ_BAAAPS010000005.1"/>
</dbReference>
<feature type="domain" description="N-acetyltransferase" evidence="3">
    <location>
        <begin position="1"/>
        <end position="159"/>
    </location>
</feature>
<dbReference type="Gene3D" id="3.40.630.30">
    <property type="match status" value="1"/>
</dbReference>
<dbReference type="InterPro" id="IPR016181">
    <property type="entry name" value="Acyl_CoA_acyltransferase"/>
</dbReference>
<dbReference type="InterPro" id="IPR000182">
    <property type="entry name" value="GNAT_dom"/>
</dbReference>
<evidence type="ECO:0000256" key="2">
    <source>
        <dbReference type="ARBA" id="ARBA00023315"/>
    </source>
</evidence>
<name>A0ABU2BZ85_9ACTN</name>
<sequence>MSVRVEETAYDDPRVQRLVEAVQAEYVERYGSPDDSPMEAGAFAPPRGRFFVALAGDEPVAMGGWRLRPDLVDLGGSRAAEVKRMYVAPAARRSGLARLVLRRLEDSAREDGCDLLVLETGLMQPEAIELYESSGYVPVTPFGHYKDSPLSRYFGRRLVDWSGPEPKP</sequence>